<keyword evidence="8" id="KW-0808">Transferase</keyword>
<dbReference type="SMART" id="SM00320">
    <property type="entry name" value="WD40"/>
    <property type="match status" value="4"/>
</dbReference>
<evidence type="ECO:0000256" key="5">
    <source>
        <dbReference type="ARBA" id="ARBA00038394"/>
    </source>
</evidence>
<proteinExistence type="inferred from homology"/>
<keyword evidence="9" id="KW-1185">Reference proteome</keyword>
<dbReference type="PANTHER" id="PTHR19877">
    <property type="entry name" value="EUKARYOTIC TRANSLATION INITIATION FACTOR 3 SUBUNIT I"/>
    <property type="match status" value="1"/>
</dbReference>
<gene>
    <name evidence="8" type="ORF">NEOLI_003330</name>
</gene>
<dbReference type="PROSITE" id="PS50082">
    <property type="entry name" value="WD_REPEATS_2"/>
    <property type="match status" value="3"/>
</dbReference>
<sequence>MLRNGITGDWIGTFLGHKGAVWSARLSTDAGKAITGSADFTAKVWNTYTGSEQTSLPHEHIVRSVDFSPDACQAITGGHEKKVRLFDLETSTPRQLQTHEGVIKSVVWDRRSENLILSAGDDKKIRWFDLRSNTIVNEFVANVMITSMEQSADGKCVTVTAGKSVYFLSSDVFTLEKQINVEYDVSSISIHPSHTKFVTGGASDLWVRVYDYPSGEELGMSGSTSSH</sequence>
<keyword evidence="2" id="KW-0507">mRNA processing</keyword>
<dbReference type="PROSITE" id="PS50294">
    <property type="entry name" value="WD_REPEATS_REGION"/>
    <property type="match status" value="1"/>
</dbReference>
<dbReference type="InterPro" id="IPR015943">
    <property type="entry name" value="WD40/YVTN_repeat-like_dom_sf"/>
</dbReference>
<evidence type="ECO:0000256" key="4">
    <source>
        <dbReference type="ARBA" id="ARBA00023187"/>
    </source>
</evidence>
<evidence type="ECO:0000256" key="6">
    <source>
        <dbReference type="ARBA" id="ARBA00040390"/>
    </source>
</evidence>
<feature type="repeat" description="WD" evidence="7">
    <location>
        <begin position="14"/>
        <end position="55"/>
    </location>
</feature>
<name>A0A1U7LH98_NEOID</name>
<evidence type="ECO:0000313" key="9">
    <source>
        <dbReference type="Proteomes" id="UP000186594"/>
    </source>
</evidence>
<organism evidence="8 9">
    <name type="scientific">Neolecta irregularis (strain DAH-3)</name>
    <dbReference type="NCBI Taxonomy" id="1198029"/>
    <lineage>
        <taxon>Eukaryota</taxon>
        <taxon>Fungi</taxon>
        <taxon>Dikarya</taxon>
        <taxon>Ascomycota</taxon>
        <taxon>Taphrinomycotina</taxon>
        <taxon>Neolectales</taxon>
        <taxon>Neolectaceae</taxon>
        <taxon>Neolecta</taxon>
    </lineage>
</organism>
<evidence type="ECO:0000313" key="8">
    <source>
        <dbReference type="EMBL" id="OLL21922.1"/>
    </source>
</evidence>
<comment type="similarity">
    <text evidence="5">Belongs to the WD repeat STRAP family.</text>
</comment>
<keyword evidence="4" id="KW-0508">mRNA splicing</keyword>
<keyword evidence="1 7" id="KW-0853">WD repeat</keyword>
<comment type="caution">
    <text evidence="8">The sequence shown here is derived from an EMBL/GenBank/DDBJ whole genome shotgun (WGS) entry which is preliminary data.</text>
</comment>
<dbReference type="InterPro" id="IPR036322">
    <property type="entry name" value="WD40_repeat_dom_sf"/>
</dbReference>
<dbReference type="EMBL" id="LXFE01004132">
    <property type="protein sequence ID" value="OLL21922.1"/>
    <property type="molecule type" value="Genomic_DNA"/>
</dbReference>
<keyword evidence="8" id="KW-0675">Receptor</keyword>
<dbReference type="Gene3D" id="2.130.10.10">
    <property type="entry name" value="YVTN repeat-like/Quinoprotein amine dehydrogenase"/>
    <property type="match status" value="1"/>
</dbReference>
<dbReference type="GO" id="GO:0032797">
    <property type="term" value="C:SMN complex"/>
    <property type="evidence" value="ECO:0007669"/>
    <property type="project" value="TreeGrafter"/>
</dbReference>
<keyword evidence="3" id="KW-0677">Repeat</keyword>
<protein>
    <recommendedName>
        <fullName evidence="6">Serine-threonine kinase receptor-associated protein</fullName>
    </recommendedName>
</protein>
<dbReference type="Pfam" id="PF00400">
    <property type="entry name" value="WD40"/>
    <property type="match status" value="4"/>
</dbReference>
<dbReference type="Proteomes" id="UP000186594">
    <property type="component" value="Unassembled WGS sequence"/>
</dbReference>
<dbReference type="GO" id="GO:0000387">
    <property type="term" value="P:spliceosomal snRNP assembly"/>
    <property type="evidence" value="ECO:0007669"/>
    <property type="project" value="TreeGrafter"/>
</dbReference>
<evidence type="ECO:0000256" key="7">
    <source>
        <dbReference type="PROSITE-ProRule" id="PRU00221"/>
    </source>
</evidence>
<dbReference type="GO" id="GO:0016301">
    <property type="term" value="F:kinase activity"/>
    <property type="evidence" value="ECO:0007669"/>
    <property type="project" value="UniProtKB-KW"/>
</dbReference>
<reference evidence="8 9" key="1">
    <citation type="submission" date="2016-04" db="EMBL/GenBank/DDBJ databases">
        <title>Evolutionary innovation and constraint leading to complex multicellularity in the Ascomycota.</title>
        <authorList>
            <person name="Cisse O."/>
            <person name="Nguyen A."/>
            <person name="Hewitt D.A."/>
            <person name="Jedd G."/>
            <person name="Stajich J.E."/>
        </authorList>
    </citation>
    <scope>NUCLEOTIDE SEQUENCE [LARGE SCALE GENOMIC DNA]</scope>
    <source>
        <strain evidence="8 9">DAH-3</strain>
    </source>
</reference>
<dbReference type="STRING" id="1198029.A0A1U7LH98"/>
<keyword evidence="8" id="KW-0418">Kinase</keyword>
<accession>A0A1U7LH98</accession>
<dbReference type="OrthoDB" id="408728at2759"/>
<feature type="repeat" description="WD" evidence="7">
    <location>
        <begin position="96"/>
        <end position="138"/>
    </location>
</feature>
<dbReference type="SUPFAM" id="SSF50978">
    <property type="entry name" value="WD40 repeat-like"/>
    <property type="match status" value="1"/>
</dbReference>
<evidence type="ECO:0000256" key="3">
    <source>
        <dbReference type="ARBA" id="ARBA00022737"/>
    </source>
</evidence>
<dbReference type="InterPro" id="IPR001680">
    <property type="entry name" value="WD40_rpt"/>
</dbReference>
<dbReference type="PANTHER" id="PTHR19877:SF13">
    <property type="entry name" value="SERINE-THREONINE KINASE RECEPTOR-ASSOCIATED PROTEIN"/>
    <property type="match status" value="1"/>
</dbReference>
<dbReference type="OMA" id="NTISVKR"/>
<evidence type="ECO:0000256" key="2">
    <source>
        <dbReference type="ARBA" id="ARBA00022664"/>
    </source>
</evidence>
<feature type="repeat" description="WD" evidence="7">
    <location>
        <begin position="55"/>
        <end position="96"/>
    </location>
</feature>
<evidence type="ECO:0000256" key="1">
    <source>
        <dbReference type="ARBA" id="ARBA00022574"/>
    </source>
</evidence>
<dbReference type="AlphaFoldDB" id="A0A1U7LH98"/>
<dbReference type="GO" id="GO:0003723">
    <property type="term" value="F:RNA binding"/>
    <property type="evidence" value="ECO:0007669"/>
    <property type="project" value="TreeGrafter"/>
</dbReference>